<sequence length="315" mass="35570">MDDVRAWLFMAVDGDDRQFGGNDGYADEPDVFYSWDSRVPRAKDVVVGDRVALWDKHRLIGASVVEEIQEGEGPKTIYRCKVCGQASIKWRKVKRPFFRCGNQRCLAEFDDPQTETVPVVTYRAIYDAAWVPLPSALSAKELRDLCRDPGSQHAIRPLRWQAFEESLASKGRPLALDDVDRRAGTLSGGHRIAATRVRRGQGAFRKSLLRTYGPVCAITGDCPEEVLEAGHLYSYAEVGVHHEHGGLLLRRDIHRLFDRGALAIEPETCTISVAPDLARYPMYAALEGGELAVPPNDRHLRWFRQHWSQHRARRA</sequence>
<keyword evidence="2" id="KW-0540">Nuclease</keyword>
<dbReference type="Pfam" id="PF13391">
    <property type="entry name" value="HNH_2"/>
    <property type="match status" value="1"/>
</dbReference>
<organism evidence="2 3">
    <name type="scientific">Geodermatophilus saharensis</name>
    <dbReference type="NCBI Taxonomy" id="1137994"/>
    <lineage>
        <taxon>Bacteria</taxon>
        <taxon>Bacillati</taxon>
        <taxon>Actinomycetota</taxon>
        <taxon>Actinomycetes</taxon>
        <taxon>Geodermatophilales</taxon>
        <taxon>Geodermatophilaceae</taxon>
        <taxon>Geodermatophilus</taxon>
    </lineage>
</organism>
<name>A0A239FD88_9ACTN</name>
<keyword evidence="2" id="KW-0378">Hydrolase</keyword>
<gene>
    <name evidence="2" type="ORF">SAMN04488107_2953</name>
</gene>
<dbReference type="GO" id="GO:0004519">
    <property type="term" value="F:endonuclease activity"/>
    <property type="evidence" value="ECO:0007669"/>
    <property type="project" value="UniProtKB-KW"/>
</dbReference>
<accession>A0A239FD88</accession>
<evidence type="ECO:0000313" key="2">
    <source>
        <dbReference type="EMBL" id="SNS54468.1"/>
    </source>
</evidence>
<dbReference type="Proteomes" id="UP000198386">
    <property type="component" value="Unassembled WGS sequence"/>
</dbReference>
<reference evidence="3" key="1">
    <citation type="submission" date="2017-06" db="EMBL/GenBank/DDBJ databases">
        <authorList>
            <person name="Varghese N."/>
            <person name="Submissions S."/>
        </authorList>
    </citation>
    <scope>NUCLEOTIDE SEQUENCE [LARGE SCALE GENOMIC DNA]</scope>
    <source>
        <strain evidence="3">DSM 45423</strain>
    </source>
</reference>
<evidence type="ECO:0000259" key="1">
    <source>
        <dbReference type="Pfam" id="PF13391"/>
    </source>
</evidence>
<dbReference type="RefSeq" id="WP_089404656.1">
    <property type="nucleotide sequence ID" value="NZ_FZOH01000005.1"/>
</dbReference>
<dbReference type="EMBL" id="FZOH01000005">
    <property type="protein sequence ID" value="SNS54468.1"/>
    <property type="molecule type" value="Genomic_DNA"/>
</dbReference>
<feature type="domain" description="HNH nuclease" evidence="1">
    <location>
        <begin position="216"/>
        <end position="265"/>
    </location>
</feature>
<protein>
    <submittedName>
        <fullName evidence="2">HNH endonuclease</fullName>
    </submittedName>
</protein>
<dbReference type="InterPro" id="IPR003615">
    <property type="entry name" value="HNH_nuc"/>
</dbReference>
<keyword evidence="3" id="KW-1185">Reference proteome</keyword>
<dbReference type="AlphaFoldDB" id="A0A239FD88"/>
<proteinExistence type="predicted"/>
<dbReference type="OrthoDB" id="4464809at2"/>
<keyword evidence="2" id="KW-0255">Endonuclease</keyword>
<evidence type="ECO:0000313" key="3">
    <source>
        <dbReference type="Proteomes" id="UP000198386"/>
    </source>
</evidence>